<protein>
    <recommendedName>
        <fullName evidence="4">VWFA domain-containing protein</fullName>
    </recommendedName>
</protein>
<dbReference type="eggNOG" id="COG4245">
    <property type="taxonomic scope" value="Bacteria"/>
</dbReference>
<evidence type="ECO:0000313" key="2">
    <source>
        <dbReference type="EMBL" id="CAN92507.1"/>
    </source>
</evidence>
<dbReference type="AlphaFoldDB" id="A9G1G1"/>
<feature type="compositionally biased region" description="Basic and acidic residues" evidence="1">
    <location>
        <begin position="1"/>
        <end position="18"/>
    </location>
</feature>
<evidence type="ECO:0000313" key="3">
    <source>
        <dbReference type="Proteomes" id="UP000002139"/>
    </source>
</evidence>
<dbReference type="KEGG" id="scl:sce2348"/>
<dbReference type="HOGENOM" id="CLU_1003679_0_0_7"/>
<name>A9G1G1_SORC5</name>
<dbReference type="Proteomes" id="UP000002139">
    <property type="component" value="Chromosome"/>
</dbReference>
<organism evidence="2 3">
    <name type="scientific">Sorangium cellulosum (strain So ce56)</name>
    <name type="common">Polyangium cellulosum (strain So ce56)</name>
    <dbReference type="NCBI Taxonomy" id="448385"/>
    <lineage>
        <taxon>Bacteria</taxon>
        <taxon>Pseudomonadati</taxon>
        <taxon>Myxococcota</taxon>
        <taxon>Polyangia</taxon>
        <taxon>Polyangiales</taxon>
        <taxon>Polyangiaceae</taxon>
        <taxon>Sorangium</taxon>
    </lineage>
</organism>
<accession>A9G1G1</accession>
<keyword evidence="3" id="KW-1185">Reference proteome</keyword>
<proteinExistence type="predicted"/>
<gene>
    <name evidence="2" type="ordered locus">sce2348</name>
</gene>
<feature type="region of interest" description="Disordered" evidence="1">
    <location>
        <begin position="1"/>
        <end position="25"/>
    </location>
</feature>
<dbReference type="STRING" id="448385.sce2348"/>
<evidence type="ECO:0000256" key="1">
    <source>
        <dbReference type="SAM" id="MobiDB-lite"/>
    </source>
</evidence>
<dbReference type="EMBL" id="AM746676">
    <property type="protein sequence ID" value="CAN92507.1"/>
    <property type="molecule type" value="Genomic_DNA"/>
</dbReference>
<evidence type="ECO:0008006" key="4">
    <source>
        <dbReference type="Google" id="ProtNLM"/>
    </source>
</evidence>
<reference evidence="2 3" key="1">
    <citation type="journal article" date="2007" name="Nat. Biotechnol.">
        <title>Complete genome sequence of the myxobacterium Sorangium cellulosum.</title>
        <authorList>
            <person name="Schneiker S."/>
            <person name="Perlova O."/>
            <person name="Kaiser O."/>
            <person name="Gerth K."/>
            <person name="Alici A."/>
            <person name="Altmeyer M.O."/>
            <person name="Bartels D."/>
            <person name="Bekel T."/>
            <person name="Beyer S."/>
            <person name="Bode E."/>
            <person name="Bode H.B."/>
            <person name="Bolten C.J."/>
            <person name="Choudhuri J.V."/>
            <person name="Doss S."/>
            <person name="Elnakady Y.A."/>
            <person name="Frank B."/>
            <person name="Gaigalat L."/>
            <person name="Goesmann A."/>
            <person name="Groeger C."/>
            <person name="Gross F."/>
            <person name="Jelsbak L."/>
            <person name="Jelsbak L."/>
            <person name="Kalinowski J."/>
            <person name="Kegler C."/>
            <person name="Knauber T."/>
            <person name="Konietzny S."/>
            <person name="Kopp M."/>
            <person name="Krause L."/>
            <person name="Krug D."/>
            <person name="Linke B."/>
            <person name="Mahmud T."/>
            <person name="Martinez-Arias R."/>
            <person name="McHardy A.C."/>
            <person name="Merai M."/>
            <person name="Meyer F."/>
            <person name="Mormann S."/>
            <person name="Munoz-Dorado J."/>
            <person name="Perez J."/>
            <person name="Pradella S."/>
            <person name="Rachid S."/>
            <person name="Raddatz G."/>
            <person name="Rosenau F."/>
            <person name="Rueckert C."/>
            <person name="Sasse F."/>
            <person name="Scharfe M."/>
            <person name="Schuster S.C."/>
            <person name="Suen G."/>
            <person name="Treuner-Lange A."/>
            <person name="Velicer G.J."/>
            <person name="Vorholter F.-J."/>
            <person name="Weissman K.J."/>
            <person name="Welch R.D."/>
            <person name="Wenzel S.C."/>
            <person name="Whitworth D.E."/>
            <person name="Wilhelm S."/>
            <person name="Wittmann C."/>
            <person name="Bloecker H."/>
            <person name="Puehler A."/>
            <person name="Mueller R."/>
        </authorList>
    </citation>
    <scope>NUCLEOTIDE SEQUENCE [LARGE SCALE GENOMIC DNA]</scope>
    <source>
        <strain evidence="3">So ce56</strain>
    </source>
</reference>
<sequence length="284" mass="30036">MPGRMTVEDPMSKNKENDSGASRGGSLDIEQLFEAARDDGALSPEAMQALHITDLGAQIQAGFGVQVDDVASSEVVLVTVMPDDSGSIKFAGNAPSVRDGHNLVVGALSDSRQRDSILAHNRYLNGAVLYPYCPIAQAVKMDTKNYDPMLGTPLYDQTVVLLGTVIAKAQEFALSGVPARTVTLIISDGADAGSTWAKARDVCALVRDMRRAEAHIVAAIGIDDGNTDFRAVFRDMGIEDRWILTPKSDAAEIRKAFALFSQSAVRASQGGASFSKTVAGGFGG</sequence>